<dbReference type="InterPro" id="IPR036061">
    <property type="entry name" value="CheW-like_dom_sf"/>
</dbReference>
<protein>
    <recommendedName>
        <fullName evidence="3">CheW-like domain-containing protein</fullName>
    </recommendedName>
</protein>
<evidence type="ECO:0008006" key="3">
    <source>
        <dbReference type="Google" id="ProtNLM"/>
    </source>
</evidence>
<accession>A0ABM8YXM6</accession>
<gene>
    <name evidence="1" type="ORF">NTG6680_0993</name>
</gene>
<sequence>MNAATAGYALICFDGLNLLIDQHAIISLENMVTLRDGDDEIKASEIIEENACEVHSLTAHLIVANKIDTRCRYIVVLQAHEQRFGITVDSVQSLLIQDPKLHSLPVCMSTSESPIKAYVQVEERIAFCCDIGALWRHIHSSESRHDCTT</sequence>
<evidence type="ECO:0000313" key="1">
    <source>
        <dbReference type="EMBL" id="CAG9932246.1"/>
    </source>
</evidence>
<organism evidence="1 2">
    <name type="scientific">Candidatus Nitrotoga arctica</name>
    <dbReference type="NCBI Taxonomy" id="453162"/>
    <lineage>
        <taxon>Bacteria</taxon>
        <taxon>Pseudomonadati</taxon>
        <taxon>Pseudomonadota</taxon>
        <taxon>Betaproteobacteria</taxon>
        <taxon>Nitrosomonadales</taxon>
        <taxon>Gallionellaceae</taxon>
        <taxon>Candidatus Nitrotoga</taxon>
    </lineage>
</organism>
<evidence type="ECO:0000313" key="2">
    <source>
        <dbReference type="Proteomes" id="UP000839052"/>
    </source>
</evidence>
<dbReference type="EMBL" id="OU912926">
    <property type="protein sequence ID" value="CAG9932246.1"/>
    <property type="molecule type" value="Genomic_DNA"/>
</dbReference>
<dbReference type="SUPFAM" id="SSF50341">
    <property type="entry name" value="CheW-like"/>
    <property type="match status" value="1"/>
</dbReference>
<keyword evidence="2" id="KW-1185">Reference proteome</keyword>
<dbReference type="RefSeq" id="WP_239796210.1">
    <property type="nucleotide sequence ID" value="NZ_OU912926.1"/>
</dbReference>
<name>A0ABM8YXM6_9PROT</name>
<dbReference type="Proteomes" id="UP000839052">
    <property type="component" value="Chromosome"/>
</dbReference>
<proteinExistence type="predicted"/>
<reference evidence="1 2" key="1">
    <citation type="submission" date="2021-10" db="EMBL/GenBank/DDBJ databases">
        <authorList>
            <person name="Koch H."/>
        </authorList>
    </citation>
    <scope>NUCLEOTIDE SEQUENCE [LARGE SCALE GENOMIC DNA]</scope>
    <source>
        <strain evidence="1">6680</strain>
    </source>
</reference>